<dbReference type="PANTHER" id="PTHR21064:SF6">
    <property type="entry name" value="AMINOGLYCOSIDE PHOSPHOTRANSFERASE DOMAIN-CONTAINING PROTEIN"/>
    <property type="match status" value="1"/>
</dbReference>
<dbReference type="Proteomes" id="UP000215134">
    <property type="component" value="Chromosome 1"/>
</dbReference>
<dbReference type="InterPro" id="IPR011009">
    <property type="entry name" value="Kinase-like_dom_sf"/>
</dbReference>
<dbReference type="KEGG" id="sfj:SAMEA4384070_1073"/>
<dbReference type="SUPFAM" id="SSF56112">
    <property type="entry name" value="Protein kinase-like (PK-like)"/>
    <property type="match status" value="1"/>
</dbReference>
<feature type="domain" description="Aminoglycoside phosphotransferase" evidence="2">
    <location>
        <begin position="40"/>
        <end position="270"/>
    </location>
</feature>
<evidence type="ECO:0000313" key="4">
    <source>
        <dbReference type="Proteomes" id="UP000215134"/>
    </source>
</evidence>
<keyword evidence="3" id="KW-0418">Kinase</keyword>
<evidence type="ECO:0000256" key="1">
    <source>
        <dbReference type="ARBA" id="ARBA00038240"/>
    </source>
</evidence>
<organism evidence="3 4">
    <name type="scientific">Serratia ficaria</name>
    <dbReference type="NCBI Taxonomy" id="61651"/>
    <lineage>
        <taxon>Bacteria</taxon>
        <taxon>Pseudomonadati</taxon>
        <taxon>Pseudomonadota</taxon>
        <taxon>Gammaproteobacteria</taxon>
        <taxon>Enterobacterales</taxon>
        <taxon>Yersiniaceae</taxon>
        <taxon>Serratia</taxon>
    </lineage>
</organism>
<dbReference type="InterPro" id="IPR002575">
    <property type="entry name" value="Aminoglycoside_PTrfase"/>
</dbReference>
<dbReference type="InterPro" id="IPR050249">
    <property type="entry name" value="Pseudomonas-type_ThrB"/>
</dbReference>
<dbReference type="Gene3D" id="3.30.200.20">
    <property type="entry name" value="Phosphorylase Kinase, domain 1"/>
    <property type="match status" value="1"/>
</dbReference>
<dbReference type="GeneID" id="75026251"/>
<keyword evidence="3" id="KW-0723">Serine/threonine-protein kinase</keyword>
<gene>
    <name evidence="3" type="ORF">SAMEA4384070_01073</name>
</gene>
<dbReference type="AlphaFoldDB" id="A0A240B5K8"/>
<keyword evidence="3" id="KW-0808">Transferase</keyword>
<proteinExistence type="inferred from homology"/>
<dbReference type="EMBL" id="LT906479">
    <property type="protein sequence ID" value="SNV90830.1"/>
    <property type="molecule type" value="Genomic_DNA"/>
</dbReference>
<dbReference type="PANTHER" id="PTHR21064">
    <property type="entry name" value="AMINOGLYCOSIDE PHOSPHOTRANSFERASE DOMAIN-CONTAINING PROTEIN-RELATED"/>
    <property type="match status" value="1"/>
</dbReference>
<evidence type="ECO:0000313" key="3">
    <source>
        <dbReference type="EMBL" id="SNV90830.1"/>
    </source>
</evidence>
<name>A0A240B5K8_SERFI</name>
<sequence length="336" mass="38647">MTATQYDTLDNQTLQQLAERGLRHYPLSLNGRLRLLCRSENATFRLDSDDGRRFALRLHRANYHRRDEIESELSWLDALNEQGIQVPQAVRGADGERVQNVVLEDGSVRHLVIFDWIDGEMPTTGVDPRAFLRLGEITAQLHQHSRTWRPPAGFRRIVWDHPSMIGEKGHWGCWREAPYLARASHRLIEEALVRVNDELLAYGQAPQRYGLIHADLRLSNLLLQGEETRVIDFDDCGFGWYLHDLAAAISFVEHHPRAQEWVAHWLAGYQHICPLDERDLAMVPTFIIQRRIQLLAWAGSHAETEMARSLGDGWATDSVRLCRRYLETDLLPVGSL</sequence>
<dbReference type="GO" id="GO:0004674">
    <property type="term" value="F:protein serine/threonine kinase activity"/>
    <property type="evidence" value="ECO:0007669"/>
    <property type="project" value="UniProtKB-KW"/>
</dbReference>
<protein>
    <submittedName>
        <fullName evidence="3">Serine/threonine protein kinase</fullName>
    </submittedName>
</protein>
<dbReference type="OrthoDB" id="241498at2"/>
<evidence type="ECO:0000259" key="2">
    <source>
        <dbReference type="Pfam" id="PF01636"/>
    </source>
</evidence>
<dbReference type="STRING" id="1411141.GCA_001590885_01717"/>
<dbReference type="GO" id="GO:0019202">
    <property type="term" value="F:amino acid kinase activity"/>
    <property type="evidence" value="ECO:0007669"/>
    <property type="project" value="TreeGrafter"/>
</dbReference>
<reference evidence="3 4" key="1">
    <citation type="submission" date="2017-06" db="EMBL/GenBank/DDBJ databases">
        <authorList>
            <consortium name="Pathogen Informatics"/>
        </authorList>
    </citation>
    <scope>NUCLEOTIDE SEQUENCE [LARGE SCALE GENOMIC DNA]</scope>
    <source>
        <strain evidence="3 4">NCTC12148</strain>
    </source>
</reference>
<dbReference type="Pfam" id="PF01636">
    <property type="entry name" value="APH"/>
    <property type="match status" value="1"/>
</dbReference>
<keyword evidence="4" id="KW-1185">Reference proteome</keyword>
<dbReference type="Gene3D" id="3.90.1200.10">
    <property type="match status" value="1"/>
</dbReference>
<dbReference type="RefSeq" id="WP_061796219.1">
    <property type="nucleotide sequence ID" value="NZ_CABITV010000006.1"/>
</dbReference>
<accession>A0A240B5K8</accession>
<comment type="similarity">
    <text evidence="1">Belongs to the pseudomonas-type ThrB family.</text>
</comment>